<dbReference type="InterPro" id="IPR017441">
    <property type="entry name" value="Protein_kinase_ATP_BS"/>
</dbReference>
<dbReference type="Gene3D" id="1.25.40.10">
    <property type="entry name" value="Tetratricopeptide repeat domain"/>
    <property type="match status" value="1"/>
</dbReference>
<evidence type="ECO:0000256" key="4">
    <source>
        <dbReference type="ARBA" id="ARBA00022840"/>
    </source>
</evidence>
<keyword evidence="4 5" id="KW-0067">ATP-binding</keyword>
<dbReference type="PANTHER" id="PTHR43289">
    <property type="entry name" value="MITOGEN-ACTIVATED PROTEIN KINASE KINASE KINASE 20-RELATED"/>
    <property type="match status" value="1"/>
</dbReference>
<dbReference type="SMART" id="SM00220">
    <property type="entry name" value="S_TKc"/>
    <property type="match status" value="1"/>
</dbReference>
<keyword evidence="6" id="KW-0812">Transmembrane</keyword>
<proteinExistence type="predicted"/>
<evidence type="ECO:0000256" key="1">
    <source>
        <dbReference type="ARBA" id="ARBA00022679"/>
    </source>
</evidence>
<dbReference type="InterPro" id="IPR000719">
    <property type="entry name" value="Prot_kinase_dom"/>
</dbReference>
<feature type="domain" description="Protein kinase" evidence="7">
    <location>
        <begin position="11"/>
        <end position="289"/>
    </location>
</feature>
<dbReference type="Proteomes" id="UP001594351">
    <property type="component" value="Unassembled WGS sequence"/>
</dbReference>
<keyword evidence="3 8" id="KW-0418">Kinase</keyword>
<gene>
    <name evidence="8" type="ORF">ACFL27_15270</name>
</gene>
<keyword evidence="1" id="KW-0808">Transferase</keyword>
<evidence type="ECO:0000256" key="5">
    <source>
        <dbReference type="PROSITE-ProRule" id="PRU10141"/>
    </source>
</evidence>
<dbReference type="InterPro" id="IPR008271">
    <property type="entry name" value="Ser/Thr_kinase_AS"/>
</dbReference>
<dbReference type="GO" id="GO:0016301">
    <property type="term" value="F:kinase activity"/>
    <property type="evidence" value="ECO:0007669"/>
    <property type="project" value="UniProtKB-KW"/>
</dbReference>
<dbReference type="Gene3D" id="1.10.510.10">
    <property type="entry name" value="Transferase(Phosphotransferase) domain 1"/>
    <property type="match status" value="1"/>
</dbReference>
<evidence type="ECO:0000256" key="6">
    <source>
        <dbReference type="SAM" id="Phobius"/>
    </source>
</evidence>
<dbReference type="SUPFAM" id="SSF48452">
    <property type="entry name" value="TPR-like"/>
    <property type="match status" value="1"/>
</dbReference>
<dbReference type="PROSITE" id="PS50011">
    <property type="entry name" value="PROTEIN_KINASE_DOM"/>
    <property type="match status" value="1"/>
</dbReference>
<dbReference type="PROSITE" id="PS00108">
    <property type="entry name" value="PROTEIN_KINASE_ST"/>
    <property type="match status" value="1"/>
</dbReference>
<dbReference type="Pfam" id="PF00069">
    <property type="entry name" value="Pkinase"/>
    <property type="match status" value="1"/>
</dbReference>
<evidence type="ECO:0000256" key="3">
    <source>
        <dbReference type="ARBA" id="ARBA00022777"/>
    </source>
</evidence>
<keyword evidence="6" id="KW-1133">Transmembrane helix</keyword>
<dbReference type="PANTHER" id="PTHR43289:SF6">
    <property type="entry name" value="SERINE_THREONINE-PROTEIN KINASE NEKL-3"/>
    <property type="match status" value="1"/>
</dbReference>
<evidence type="ECO:0000313" key="9">
    <source>
        <dbReference type="Proteomes" id="UP001594351"/>
    </source>
</evidence>
<keyword evidence="9" id="KW-1185">Reference proteome</keyword>
<reference evidence="8 9" key="1">
    <citation type="submission" date="2024-09" db="EMBL/GenBank/DDBJ databases">
        <title>Laminarin stimulates single cell rates of sulfate reduction while oxygen inhibits transcriptomic activity in coastal marine sediment.</title>
        <authorList>
            <person name="Lindsay M."/>
            <person name="Orcutt B."/>
            <person name="Emerson D."/>
            <person name="Stepanauskas R."/>
            <person name="D'Angelo T."/>
        </authorList>
    </citation>
    <scope>NUCLEOTIDE SEQUENCE [LARGE SCALE GENOMIC DNA]</scope>
    <source>
        <strain evidence="8">SAG AM-311-K15</strain>
    </source>
</reference>
<organism evidence="8 9">
    <name type="scientific">candidate division CSSED10-310 bacterium</name>
    <dbReference type="NCBI Taxonomy" id="2855610"/>
    <lineage>
        <taxon>Bacteria</taxon>
        <taxon>Bacteria division CSSED10-310</taxon>
    </lineage>
</organism>
<evidence type="ECO:0000313" key="8">
    <source>
        <dbReference type="EMBL" id="MFC1851555.1"/>
    </source>
</evidence>
<evidence type="ECO:0000259" key="7">
    <source>
        <dbReference type="PROSITE" id="PS50011"/>
    </source>
</evidence>
<dbReference type="PROSITE" id="PS00107">
    <property type="entry name" value="PROTEIN_KINASE_ATP"/>
    <property type="match status" value="1"/>
</dbReference>
<name>A0ABV6YZC7_UNCC1</name>
<evidence type="ECO:0000256" key="2">
    <source>
        <dbReference type="ARBA" id="ARBA00022741"/>
    </source>
</evidence>
<feature type="transmembrane region" description="Helical" evidence="6">
    <location>
        <begin position="342"/>
        <end position="360"/>
    </location>
</feature>
<comment type="caution">
    <text evidence="8">The sequence shown here is derived from an EMBL/GenBank/DDBJ whole genome shotgun (WGS) entry which is preliminary data.</text>
</comment>
<sequence>MAVEGQMFGSYQIDRKLGQGGMGAVYLALDTRLDRQVALKFLTDQMRDNQRVKTRFMREAKAAAALHHPNIVTVFGIEEEDDQFCIVMEYVEGPTLAKLITDEGMSSEQFLSLIIPLTDALSKAHEKGIIHRDIKPDNVLITAEGVPKLSDFGLARREFIPGKHAGGDDLETLSSGGQATRSEALTGSQAIIGTPNYLSPEQARAKPVTPASDIFSLGIVMYEMLCGQRPFRGGSVGDIISSIIRDEPVRLSEANPCCDASLCGIVTRCLDKEPDRRYSSGTELSKHFKEVAQQEPGQERSAQIISQMVTGEFPAEAAGIGARPDSEIPIEVRFPHLRSRRLFLVLFLAIVVIGSSVVMFKSMNWEGESPSLPLSSNEVRSLVALPCTIHAPEEYAYMTDAIPSSLSTYLTSIKDFETKFPPSKVDMDKIKGNLDTVAKLYHVTTFVMSSLVPEKEHFTLNVQLVAAVNRTQLWSKSFRFNPKEYNETMQTVARSIKRFVSPQSTETGISLPTTVRDSQAELLFREAEFFFNRYNNLHLDQDFVKSKEKLEEALLLDPDNGDYAAMIGFLYLFRIEAESIKMSDGLAMMKLWLEKAFAIDPQNGFAEALKLPIEMLSLIYDQDVGLRAALRSCRYAPANVFAYQSLALTVESFSRYLSLATSQKTLTINSLYIYARDVMISSLLRLDMLEEAKSALDQMLLLEPEAPITIYRRAGVLLYLDQLDQARSVLANLERLAEEEKYRKIRVESLAMVLQIAEGTDLEVDQVVRKVSTILDDPAVSDNDKEFFEYIPVYLSRRGRFDDAVMLIKKSSKYNFTYEELLFHSDLKKLHQHPEFPSLLARSKANFQKMLDIFEAARKEGEFPEFLEKPLQELLERIQQAESEYHMKQKTS</sequence>
<keyword evidence="2 5" id="KW-0547">Nucleotide-binding</keyword>
<keyword evidence="6" id="KW-0472">Membrane</keyword>
<dbReference type="InterPro" id="IPR011009">
    <property type="entry name" value="Kinase-like_dom_sf"/>
</dbReference>
<accession>A0ABV6YZC7</accession>
<dbReference type="Gene3D" id="3.30.200.20">
    <property type="entry name" value="Phosphorylase Kinase, domain 1"/>
    <property type="match status" value="1"/>
</dbReference>
<dbReference type="EMBL" id="JBHPBY010000200">
    <property type="protein sequence ID" value="MFC1851555.1"/>
    <property type="molecule type" value="Genomic_DNA"/>
</dbReference>
<feature type="binding site" evidence="5">
    <location>
        <position position="40"/>
    </location>
    <ligand>
        <name>ATP</name>
        <dbReference type="ChEBI" id="CHEBI:30616"/>
    </ligand>
</feature>
<dbReference type="SUPFAM" id="SSF56112">
    <property type="entry name" value="Protein kinase-like (PK-like)"/>
    <property type="match status" value="1"/>
</dbReference>
<dbReference type="CDD" id="cd14014">
    <property type="entry name" value="STKc_PknB_like"/>
    <property type="match status" value="1"/>
</dbReference>
<protein>
    <submittedName>
        <fullName evidence="8">Protein kinase</fullName>
    </submittedName>
</protein>
<dbReference type="InterPro" id="IPR011990">
    <property type="entry name" value="TPR-like_helical_dom_sf"/>
</dbReference>